<dbReference type="GO" id="GO:0005829">
    <property type="term" value="C:cytosol"/>
    <property type="evidence" value="ECO:0007669"/>
    <property type="project" value="TreeGrafter"/>
</dbReference>
<dbReference type="InterPro" id="IPR007863">
    <property type="entry name" value="Peptidase_M16_C"/>
</dbReference>
<feature type="domain" description="Peptidase M16 C-terminal" evidence="10">
    <location>
        <begin position="240"/>
        <end position="415"/>
    </location>
</feature>
<dbReference type="GO" id="GO:0043171">
    <property type="term" value="P:peptide catabolic process"/>
    <property type="evidence" value="ECO:0007669"/>
    <property type="project" value="TreeGrafter"/>
</dbReference>
<evidence type="ECO:0000259" key="9">
    <source>
        <dbReference type="Pfam" id="PF00675"/>
    </source>
</evidence>
<dbReference type="SUPFAM" id="SSF63411">
    <property type="entry name" value="LuxS/MPP-like metallohydrolase"/>
    <property type="match status" value="4"/>
</dbReference>
<keyword evidence="6" id="KW-0482">Metalloprotease</keyword>
<keyword evidence="2" id="KW-0645">Protease</keyword>
<evidence type="ECO:0000256" key="7">
    <source>
        <dbReference type="RuleBase" id="RU004447"/>
    </source>
</evidence>
<dbReference type="GO" id="GO:0051603">
    <property type="term" value="P:proteolysis involved in protein catabolic process"/>
    <property type="evidence" value="ECO:0007669"/>
    <property type="project" value="TreeGrafter"/>
</dbReference>
<reference evidence="13" key="1">
    <citation type="submission" date="2021-06" db="EMBL/GenBank/DDBJ databases">
        <authorList>
            <person name="Kallberg Y."/>
            <person name="Tangrot J."/>
            <person name="Rosling A."/>
        </authorList>
    </citation>
    <scope>NUCLEOTIDE SEQUENCE</scope>
    <source>
        <strain evidence="13">IA702</strain>
    </source>
</reference>
<sequence>MSYATVAPYTLSPDGTYYIFDRPIEKSDSDDREYRLIKLKNDLEALIIRDNETDKASAALDVHVGSMIDPINLQGLAHFCEHLLFMGTEKYPKENEYQEYLSTHSGRSNAYTSLEHTNYYFEVGEKHFEGALDRYSFSSLTTIECNIDYFDLTDLSYKFFDLINNRFAQFFINPLFDPSCTDRELNAVDSENKNNLQKDSRRLFQLEKSLCNPNHPYNKFGTGNLKTLRDEPLKEGIDVREELLKYHETYYSANIMKLCVLGKEPLDVMTRWVVEKFSAVRNKALSIPVAEGHPLTENELLRITFAKPVMDIRTLSFVFPFPDPNPFFKTKPAHYLSHLIAHKGKGSILSLLKKAGLVDDIDVGAYAVAIGSGFFRIEVDLTEKGLKQYEEVVKVIFQYIDMLKREGVKKWIFDENAQLAAMQFRFKDKSSVSSYTSQVSNFMQRPYPREWILSAPYLSFEYDPAQIEHALDCLRKDRFTLMVVGKQLEGLDQKEKWYGTEYSVKKIGDGFLKDLENLPANNELRLPEPNEFIPANFDVNKKTNITPIKRPTLIKNTKLTRVWHKKDDTFWVPKANIHFFLKTPLAYVTPLHCVKTRLYVELVADALTEYSYAAGVAGLTYSVGNQTEGISLTVQGFNDKIHVLLERILTSMKDFKVDSQRFTLIKEQVQRGYHNSLLTEPYNNAIYYLTYLTTEIMWTSEEALEVLDAVTAEDIQSFYPQLLSSLHIEAIAHGNVSKDQALRVTNLVEDILLPKPLITSQLIRHRSLLLPENEHLVYRRQVFDKKNVNSAVDYYLEVGHVLDKWTRVRLSLLAHIAREPCFDQLRTKEQLGYIVFSGPRGLAGTIGLMIGVQSIKDTVYLENRIEAFLLKLYSLIEDMSEEEYQKRIQSLITTKLEKDKNLRQESYRYWQHIRSGFYEFDRVDQDVAELPTVTKSSLLTFFKEAIHPSSKTRKKLSTHLYSQNPPPPPPPSKTQDINNLFNCLQSHSLTSDIGLQDLHNYSELENFGSLDNSETEKILRKFLAERVKTNEAEMEELVKSVSKAFFAANNGTDSKSKKIVNGVAGDDKNSSERDDTILSERNTIVDDLIVFKSKMLLGPAPTPVVPFEILRRGEDGSKL</sequence>
<feature type="region of interest" description="Disordered" evidence="8">
    <location>
        <begin position="953"/>
        <end position="974"/>
    </location>
</feature>
<keyword evidence="3" id="KW-0479">Metal-binding</keyword>
<dbReference type="InterPro" id="IPR011249">
    <property type="entry name" value="Metalloenz_LuxS/M16"/>
</dbReference>
<dbReference type="Pfam" id="PF16187">
    <property type="entry name" value="Peptidase_M16_M"/>
    <property type="match status" value="1"/>
</dbReference>
<dbReference type="AlphaFoldDB" id="A0A9N9FG57"/>
<gene>
    <name evidence="13" type="ORF">POCULU_LOCUS4072</name>
</gene>
<keyword evidence="4" id="KW-0378">Hydrolase</keyword>
<dbReference type="InterPro" id="IPR001431">
    <property type="entry name" value="Pept_M16_Zn_BS"/>
</dbReference>
<comment type="similarity">
    <text evidence="1 7">Belongs to the peptidase M16 family.</text>
</comment>
<dbReference type="GO" id="GO:0004222">
    <property type="term" value="F:metalloendopeptidase activity"/>
    <property type="evidence" value="ECO:0007669"/>
    <property type="project" value="InterPro"/>
</dbReference>
<evidence type="ECO:0000313" key="13">
    <source>
        <dbReference type="EMBL" id="CAG8531276.1"/>
    </source>
</evidence>
<dbReference type="InterPro" id="IPR032632">
    <property type="entry name" value="Peptidase_M16_M"/>
</dbReference>
<name>A0A9N9FG57_9GLOM</name>
<keyword evidence="14" id="KW-1185">Reference proteome</keyword>
<dbReference type="InterPro" id="IPR054734">
    <property type="entry name" value="PqqF-like_C_4"/>
</dbReference>
<organism evidence="13 14">
    <name type="scientific">Paraglomus occultum</name>
    <dbReference type="NCBI Taxonomy" id="144539"/>
    <lineage>
        <taxon>Eukaryota</taxon>
        <taxon>Fungi</taxon>
        <taxon>Fungi incertae sedis</taxon>
        <taxon>Mucoromycota</taxon>
        <taxon>Glomeromycotina</taxon>
        <taxon>Glomeromycetes</taxon>
        <taxon>Paraglomerales</taxon>
        <taxon>Paraglomeraceae</taxon>
        <taxon>Paraglomus</taxon>
    </lineage>
</organism>
<dbReference type="PANTHER" id="PTHR43690">
    <property type="entry name" value="NARDILYSIN"/>
    <property type="match status" value="1"/>
</dbReference>
<proteinExistence type="inferred from homology"/>
<dbReference type="Gene3D" id="3.30.830.10">
    <property type="entry name" value="Metalloenzyme, LuxS/M16 peptidase-like"/>
    <property type="match status" value="4"/>
</dbReference>
<comment type="caution">
    <text evidence="13">The sequence shown here is derived from an EMBL/GenBank/DDBJ whole genome shotgun (WGS) entry which is preliminary data.</text>
</comment>
<feature type="domain" description="Coenzyme PQQ synthesis protein F-like C-terminal lobe" evidence="12">
    <location>
        <begin position="812"/>
        <end position="910"/>
    </location>
</feature>
<evidence type="ECO:0000256" key="3">
    <source>
        <dbReference type="ARBA" id="ARBA00022723"/>
    </source>
</evidence>
<dbReference type="InterPro" id="IPR011765">
    <property type="entry name" value="Pept_M16_N"/>
</dbReference>
<evidence type="ECO:0000313" key="14">
    <source>
        <dbReference type="Proteomes" id="UP000789572"/>
    </source>
</evidence>
<dbReference type="OrthoDB" id="952271at2759"/>
<dbReference type="Pfam" id="PF22456">
    <property type="entry name" value="PqqF-like_C_4"/>
    <property type="match status" value="1"/>
</dbReference>
<evidence type="ECO:0000256" key="5">
    <source>
        <dbReference type="ARBA" id="ARBA00022833"/>
    </source>
</evidence>
<evidence type="ECO:0000256" key="6">
    <source>
        <dbReference type="ARBA" id="ARBA00023049"/>
    </source>
</evidence>
<dbReference type="GO" id="GO:0005739">
    <property type="term" value="C:mitochondrion"/>
    <property type="evidence" value="ECO:0007669"/>
    <property type="project" value="TreeGrafter"/>
</dbReference>
<dbReference type="FunFam" id="3.30.830.10:FF:000005">
    <property type="entry name" value="nardilysin isoform X1"/>
    <property type="match status" value="1"/>
</dbReference>
<dbReference type="GO" id="GO:0046872">
    <property type="term" value="F:metal ion binding"/>
    <property type="evidence" value="ECO:0007669"/>
    <property type="project" value="UniProtKB-KW"/>
</dbReference>
<dbReference type="FunFam" id="3.30.830.10:FF:000003">
    <property type="entry name" value="Insulin-degrading enzyme"/>
    <property type="match status" value="1"/>
</dbReference>
<evidence type="ECO:0000256" key="4">
    <source>
        <dbReference type="ARBA" id="ARBA00022801"/>
    </source>
</evidence>
<dbReference type="PROSITE" id="PS00143">
    <property type="entry name" value="INSULINASE"/>
    <property type="match status" value="1"/>
</dbReference>
<keyword evidence="5" id="KW-0862">Zinc</keyword>
<evidence type="ECO:0000259" key="11">
    <source>
        <dbReference type="Pfam" id="PF16187"/>
    </source>
</evidence>
<dbReference type="InterPro" id="IPR050626">
    <property type="entry name" value="Peptidase_M16"/>
</dbReference>
<evidence type="ECO:0000256" key="1">
    <source>
        <dbReference type="ARBA" id="ARBA00007261"/>
    </source>
</evidence>
<dbReference type="Pfam" id="PF00675">
    <property type="entry name" value="Peptidase_M16"/>
    <property type="match status" value="1"/>
</dbReference>
<evidence type="ECO:0000259" key="10">
    <source>
        <dbReference type="Pfam" id="PF05193"/>
    </source>
</evidence>
<evidence type="ECO:0000256" key="2">
    <source>
        <dbReference type="ARBA" id="ARBA00022670"/>
    </source>
</evidence>
<dbReference type="PANTHER" id="PTHR43690:SF18">
    <property type="entry name" value="INSULIN-DEGRADING ENZYME-RELATED"/>
    <property type="match status" value="1"/>
</dbReference>
<evidence type="ECO:0000259" key="12">
    <source>
        <dbReference type="Pfam" id="PF22456"/>
    </source>
</evidence>
<feature type="domain" description="Peptidase M16 N-terminal" evidence="9">
    <location>
        <begin position="47"/>
        <end position="135"/>
    </location>
</feature>
<accession>A0A9N9FG57</accession>
<protein>
    <submittedName>
        <fullName evidence="13">2424_t:CDS:1</fullName>
    </submittedName>
</protein>
<dbReference type="Proteomes" id="UP000789572">
    <property type="component" value="Unassembled WGS sequence"/>
</dbReference>
<dbReference type="EMBL" id="CAJVPJ010000500">
    <property type="protein sequence ID" value="CAG8531276.1"/>
    <property type="molecule type" value="Genomic_DNA"/>
</dbReference>
<feature type="domain" description="Peptidase M16 middle/third" evidence="11">
    <location>
        <begin position="424"/>
        <end position="705"/>
    </location>
</feature>
<evidence type="ECO:0000256" key="8">
    <source>
        <dbReference type="SAM" id="MobiDB-lite"/>
    </source>
</evidence>
<dbReference type="Pfam" id="PF05193">
    <property type="entry name" value="Peptidase_M16_C"/>
    <property type="match status" value="1"/>
</dbReference>